<dbReference type="PANTHER" id="PTHR24198:SF165">
    <property type="entry name" value="ANKYRIN REPEAT-CONTAINING PROTEIN-RELATED"/>
    <property type="match status" value="1"/>
</dbReference>
<evidence type="ECO:0000256" key="3">
    <source>
        <dbReference type="PROSITE-ProRule" id="PRU00023"/>
    </source>
</evidence>
<feature type="compositionally biased region" description="Low complexity" evidence="4">
    <location>
        <begin position="726"/>
        <end position="738"/>
    </location>
</feature>
<dbReference type="InterPro" id="IPR008974">
    <property type="entry name" value="TRAF-like"/>
</dbReference>
<feature type="compositionally biased region" description="Low complexity" evidence="4">
    <location>
        <begin position="973"/>
        <end position="998"/>
    </location>
</feature>
<proteinExistence type="predicted"/>
<dbReference type="SUPFAM" id="SSF49599">
    <property type="entry name" value="TRAF domain-like"/>
    <property type="match status" value="1"/>
</dbReference>
<dbReference type="Gene3D" id="1.25.40.20">
    <property type="entry name" value="Ankyrin repeat-containing domain"/>
    <property type="match status" value="2"/>
</dbReference>
<feature type="repeat" description="ANK" evidence="3">
    <location>
        <begin position="395"/>
        <end position="427"/>
    </location>
</feature>
<evidence type="ECO:0000256" key="1">
    <source>
        <dbReference type="ARBA" id="ARBA00022737"/>
    </source>
</evidence>
<feature type="compositionally biased region" description="Polar residues" evidence="4">
    <location>
        <begin position="75"/>
        <end position="85"/>
    </location>
</feature>
<feature type="compositionally biased region" description="Polar residues" evidence="4">
    <location>
        <begin position="1008"/>
        <end position="1024"/>
    </location>
</feature>
<dbReference type="EMBL" id="HBKQ01022126">
    <property type="protein sequence ID" value="CAE2238936.1"/>
    <property type="molecule type" value="Transcribed_RNA"/>
</dbReference>
<sequence length="1668" mass="177431">MRWRSSSSSQQTETEQRTRTAPSEQSMGSSSTSARVTPARADDDEPDYSGHYDDTVEGCGPVGGEEAPGSGVPHTGSSSSASHLQNAGDPHELGDLSPSHLPPDDGGDGGGGAGRSDPLPSAKAAVGGSEAIAASAAAAAAVVIEDEEEDDEGMDHALEDDCGDPPVPWRPQNQQSTCEFTHTIVNYSQKRESGCKKAEYSATTVDSYGNRWRLIVYVNGNGRASNHHLSLFLQVADADELPFGWKKAVSYVLTLEHPSGPSLGYAKRNPDKTFKLCPKAIDWGWSQFITSDRIQQEGYISNDSLTVRASVTVKSSSVSIDPEDAELYLKCAVEEGNADAVEACLTQGAGVNCQFKDDLYTPLHTACSSSTSEGSLEVLKLLLKRGADGNACNKWRETPLLIAANNGHRAAVDALLESGADPSLCSEAGWSALTFAAHKGYDDIVSLLLGAGAPVNCRVTEDLSTPLHKACAGGKSGHLSAVKQLLGGGADVHALNKWRETPLLTAANHGQASAVEALLRSGADPCKCTDTGWSPLSIAAYKGHDEVVRLLLEEGAPTEEADPTLSALLQAATKGLPDTVELLLRHGADHTVTTKKGDTALSILVEQNLIDAAVEMVTEYNASVPRCSRDRKKVQRARLLINLRVKQQYKERLLKGDISDDDSDQDESDDGSNSALHDSDGSPGAVAPGSTKILKGKNKSPRSFASAEAEARAAEEALLLELEQEESLAQQCAAAATSKRSKKKKKKERERQQKLLDEKVQQEKELKVAEELSRQRRLQEEKEKERQRAQKEREEKERELKAKERATAREEKAAAKRKEKEGKERRQRDQDKKDRERKAAESGGTKAVGRAVSPGMSKKEKEKSSQKGKSGKKQQQLPQMEAVKVRRSSDAGNVSPPKVSPAVSQAPIKKRGWETTPPGSVTTPVAPAIGATSACSAPKNTSISPAINKASAQGKSQTQNRSSSAGKTSTSRPASTQSPSPAVVPSSAPAPVHAAASAGPIRSPVPDSRSTVSQSSANNMQPQAADSLIAQHGTATSSSSYQDNATASSSVEDQLEDMATGVVDFLDFDSPPNGFPVPQRTSEIGDGTITVGAESQPASMQQAMISQQSALSPGTSLSNAEAQYAAVALVELPSVSLYRQEKLSELLRRCALTRSTPSSKAEAMSVVDEQTLKAVIYRWIVRASHGSSPVLDPIIPSWTDGDMLAAFFQRQLISESRRGVMGNSGAGMVSIEILKEAGTTLALLCQALAKDLADFRQKCEQQVPPDWSDGTINVAANEVMSNDGHSTVILIDWAGRSQVCLTSHTFGQLRNRYQGMPNRLLTAIFAAAKRYETLKVIASGTRMDYQLPPIVLHTLAGEVNASIELWTGPLSVFGNNAFCGVFPDVDAPFGGLQPFGKEDGGGETALVDHGGSVVLMPPLESSTAALYMRNILDALDLADGKGVPLSFTVFLPVECFTGNISAPTINNLPSLDPRLGDRHGVFVRFVETLPAGQHIFACGEEGMTAISQLGSLFVLMQNEAGKVHFPVVEGSIRNILRSTTMGGVVSFPEQSQAVPAPTSFSDIAPENVQGHSMAEEEYGSLGGAVIGNNYGGDLNRGGRRGRLFELVEDGEEENGNDVDVMSGMLDNLNVSMFQGNSQDVDIEAISLMGIGGSALGRSAQGRTAGRFG</sequence>
<dbReference type="SUPFAM" id="SSF48403">
    <property type="entry name" value="Ankyrin repeat"/>
    <property type="match status" value="1"/>
</dbReference>
<evidence type="ECO:0000313" key="6">
    <source>
        <dbReference type="EMBL" id="CAE2238936.1"/>
    </source>
</evidence>
<accession>A0A7S4IT02</accession>
<feature type="compositionally biased region" description="Low complexity" evidence="4">
    <location>
        <begin position="1"/>
        <end position="13"/>
    </location>
</feature>
<dbReference type="PROSITE" id="PS50088">
    <property type="entry name" value="ANK_REPEAT"/>
    <property type="match status" value="6"/>
</dbReference>
<organism evidence="6">
    <name type="scientific">Odontella aurita</name>
    <dbReference type="NCBI Taxonomy" id="265563"/>
    <lineage>
        <taxon>Eukaryota</taxon>
        <taxon>Sar</taxon>
        <taxon>Stramenopiles</taxon>
        <taxon>Ochrophyta</taxon>
        <taxon>Bacillariophyta</taxon>
        <taxon>Mediophyceae</taxon>
        <taxon>Biddulphiophycidae</taxon>
        <taxon>Eupodiscales</taxon>
        <taxon>Odontellaceae</taxon>
        <taxon>Odontella</taxon>
    </lineage>
</organism>
<feature type="repeat" description="ANK" evidence="3">
    <location>
        <begin position="531"/>
        <end position="563"/>
    </location>
</feature>
<dbReference type="CDD" id="cd00121">
    <property type="entry name" value="MATH"/>
    <property type="match status" value="1"/>
</dbReference>
<evidence type="ECO:0000256" key="4">
    <source>
        <dbReference type="SAM" id="MobiDB-lite"/>
    </source>
</evidence>
<dbReference type="Pfam" id="PF12237">
    <property type="entry name" value="PCIF1_WW"/>
    <property type="match status" value="1"/>
</dbReference>
<protein>
    <recommendedName>
        <fullName evidence="5">MATH domain-containing protein</fullName>
    </recommendedName>
</protein>
<name>A0A7S4IT02_9STRA</name>
<dbReference type="SMART" id="SM00061">
    <property type="entry name" value="MATH"/>
    <property type="match status" value="1"/>
</dbReference>
<evidence type="ECO:0000259" key="5">
    <source>
        <dbReference type="PROSITE" id="PS50144"/>
    </source>
</evidence>
<gene>
    <name evidence="6" type="ORF">OAUR00152_LOCUS15025</name>
</gene>
<dbReference type="Pfam" id="PF22486">
    <property type="entry name" value="MATH_2"/>
    <property type="match status" value="1"/>
</dbReference>
<feature type="repeat" description="ANK" evidence="3">
    <location>
        <begin position="428"/>
        <end position="460"/>
    </location>
</feature>
<feature type="region of interest" description="Disordered" evidence="4">
    <location>
        <begin position="1"/>
        <end position="126"/>
    </location>
</feature>
<reference evidence="6" key="1">
    <citation type="submission" date="2021-01" db="EMBL/GenBank/DDBJ databases">
        <authorList>
            <person name="Corre E."/>
            <person name="Pelletier E."/>
            <person name="Niang G."/>
            <person name="Scheremetjew M."/>
            <person name="Finn R."/>
            <person name="Kale V."/>
            <person name="Holt S."/>
            <person name="Cochrane G."/>
            <person name="Meng A."/>
            <person name="Brown T."/>
            <person name="Cohen L."/>
        </authorList>
    </citation>
    <scope>NUCLEOTIDE SEQUENCE</scope>
    <source>
        <strain evidence="6">Isolate 1302-5</strain>
    </source>
</reference>
<dbReference type="InterPro" id="IPR002110">
    <property type="entry name" value="Ankyrin_rpt"/>
</dbReference>
<dbReference type="Pfam" id="PF12796">
    <property type="entry name" value="Ank_2"/>
    <property type="match status" value="2"/>
</dbReference>
<dbReference type="Gene3D" id="2.60.210.10">
    <property type="entry name" value="Apoptosis, Tumor Necrosis Factor Receptor Associated Protein 2, Chain A"/>
    <property type="match status" value="1"/>
</dbReference>
<feature type="compositionally biased region" description="Polar residues" evidence="4">
    <location>
        <begin position="1033"/>
        <end position="1051"/>
    </location>
</feature>
<feature type="repeat" description="ANK" evidence="3">
    <location>
        <begin position="462"/>
        <end position="497"/>
    </location>
</feature>
<dbReference type="InterPro" id="IPR022035">
    <property type="entry name" value="PCIF1_WW"/>
</dbReference>
<dbReference type="InterPro" id="IPR036770">
    <property type="entry name" value="Ankyrin_rpt-contain_sf"/>
</dbReference>
<evidence type="ECO:0000256" key="2">
    <source>
        <dbReference type="ARBA" id="ARBA00023043"/>
    </source>
</evidence>
<feature type="compositionally biased region" description="Basic and acidic residues" evidence="4">
    <location>
        <begin position="749"/>
        <end position="840"/>
    </location>
</feature>
<dbReference type="InterPro" id="IPR002083">
    <property type="entry name" value="MATH/TRAF_dom"/>
</dbReference>
<feature type="compositionally biased region" description="Polar residues" evidence="4">
    <location>
        <begin position="933"/>
        <end position="972"/>
    </location>
</feature>
<keyword evidence="1" id="KW-0677">Repeat</keyword>
<dbReference type="PANTHER" id="PTHR24198">
    <property type="entry name" value="ANKYRIN REPEAT AND PROTEIN KINASE DOMAIN-CONTAINING PROTEIN"/>
    <property type="match status" value="1"/>
</dbReference>
<feature type="repeat" description="ANK" evidence="3">
    <location>
        <begin position="358"/>
        <end position="394"/>
    </location>
</feature>
<keyword evidence="2 3" id="KW-0040">ANK repeat</keyword>
<dbReference type="PROSITE" id="PS50297">
    <property type="entry name" value="ANK_REP_REGION"/>
    <property type="match status" value="6"/>
</dbReference>
<feature type="compositionally biased region" description="Polar residues" evidence="4">
    <location>
        <begin position="21"/>
        <end position="35"/>
    </location>
</feature>
<feature type="region of interest" description="Disordered" evidence="4">
    <location>
        <begin position="146"/>
        <end position="174"/>
    </location>
</feature>
<feature type="compositionally biased region" description="Basic residues" evidence="4">
    <location>
        <begin position="739"/>
        <end position="748"/>
    </location>
</feature>
<feature type="repeat" description="ANK" evidence="3">
    <location>
        <begin position="498"/>
        <end position="524"/>
    </location>
</feature>
<feature type="region of interest" description="Disordered" evidence="4">
    <location>
        <begin position="654"/>
        <end position="708"/>
    </location>
</feature>
<feature type="domain" description="MATH" evidence="5">
    <location>
        <begin position="177"/>
        <end position="311"/>
    </location>
</feature>
<feature type="compositionally biased region" description="Acidic residues" evidence="4">
    <location>
        <begin position="659"/>
        <end position="670"/>
    </location>
</feature>
<dbReference type="PROSITE" id="PS50144">
    <property type="entry name" value="MATH"/>
    <property type="match status" value="1"/>
</dbReference>
<feature type="region of interest" description="Disordered" evidence="4">
    <location>
        <begin position="726"/>
        <end position="1051"/>
    </location>
</feature>
<dbReference type="SMART" id="SM00248">
    <property type="entry name" value="ANK"/>
    <property type="match status" value="9"/>
</dbReference>